<sequence>MRTVSQLLMLKNKSLCSTCSRTPLIDALKIMAVHDVGAMVVIDEGKLVGILSERDYARKVALANKSSTDICVGDIMTSRVTTVSKEHTVEECMTLMSDGNFRHLPVTEKGFVIGVISIGDLVKEVISTQEETIQYLKTYIHS</sequence>
<dbReference type="CDD" id="cd04623">
    <property type="entry name" value="CBS_pair_bac_euk"/>
    <property type="match status" value="1"/>
</dbReference>
<proteinExistence type="predicted"/>
<dbReference type="PANTHER" id="PTHR43080">
    <property type="entry name" value="CBS DOMAIN-CONTAINING PROTEIN CBSX3, MITOCHONDRIAL"/>
    <property type="match status" value="1"/>
</dbReference>
<feature type="domain" description="CBS" evidence="3">
    <location>
        <begin position="76"/>
        <end position="131"/>
    </location>
</feature>
<dbReference type="InterPro" id="IPR051257">
    <property type="entry name" value="Diverse_CBS-Domain"/>
</dbReference>
<dbReference type="Gene3D" id="3.10.580.10">
    <property type="entry name" value="CBS-domain"/>
    <property type="match status" value="1"/>
</dbReference>
<dbReference type="SUPFAM" id="SSF54631">
    <property type="entry name" value="CBS-domain pair"/>
    <property type="match status" value="1"/>
</dbReference>
<evidence type="ECO:0000259" key="3">
    <source>
        <dbReference type="PROSITE" id="PS51371"/>
    </source>
</evidence>
<keyword evidence="5" id="KW-1185">Reference proteome</keyword>
<accession>A0ABW2IDH4</accession>
<feature type="domain" description="CBS" evidence="3">
    <location>
        <begin position="9"/>
        <end position="66"/>
    </location>
</feature>
<dbReference type="Proteomes" id="UP001596542">
    <property type="component" value="Unassembled WGS sequence"/>
</dbReference>
<organism evidence="4 5">
    <name type="scientific">Herminiimonas glaciei</name>
    <dbReference type="NCBI Taxonomy" id="523788"/>
    <lineage>
        <taxon>Bacteria</taxon>
        <taxon>Pseudomonadati</taxon>
        <taxon>Pseudomonadota</taxon>
        <taxon>Betaproteobacteria</taxon>
        <taxon>Burkholderiales</taxon>
        <taxon>Oxalobacteraceae</taxon>
        <taxon>Herminiimonas</taxon>
    </lineage>
</organism>
<keyword evidence="1 2" id="KW-0129">CBS domain</keyword>
<protein>
    <submittedName>
        <fullName evidence="4">CBS domain-containing protein</fullName>
    </submittedName>
</protein>
<dbReference type="SMART" id="SM00116">
    <property type="entry name" value="CBS"/>
    <property type="match status" value="2"/>
</dbReference>
<dbReference type="RefSeq" id="WP_012081396.1">
    <property type="nucleotide sequence ID" value="NZ_JBHTBU010000002.1"/>
</dbReference>
<dbReference type="PANTHER" id="PTHR43080:SF2">
    <property type="entry name" value="CBS DOMAIN-CONTAINING PROTEIN"/>
    <property type="match status" value="1"/>
</dbReference>
<evidence type="ECO:0000313" key="4">
    <source>
        <dbReference type="EMBL" id="MFC7288926.1"/>
    </source>
</evidence>
<dbReference type="InterPro" id="IPR046342">
    <property type="entry name" value="CBS_dom_sf"/>
</dbReference>
<comment type="caution">
    <text evidence="4">The sequence shown here is derived from an EMBL/GenBank/DDBJ whole genome shotgun (WGS) entry which is preliminary data.</text>
</comment>
<evidence type="ECO:0000256" key="1">
    <source>
        <dbReference type="ARBA" id="ARBA00023122"/>
    </source>
</evidence>
<dbReference type="PROSITE" id="PS51371">
    <property type="entry name" value="CBS"/>
    <property type="match status" value="2"/>
</dbReference>
<dbReference type="EMBL" id="JBHTBU010000002">
    <property type="protein sequence ID" value="MFC7288926.1"/>
    <property type="molecule type" value="Genomic_DNA"/>
</dbReference>
<evidence type="ECO:0000313" key="5">
    <source>
        <dbReference type="Proteomes" id="UP001596542"/>
    </source>
</evidence>
<evidence type="ECO:0000256" key="2">
    <source>
        <dbReference type="PROSITE-ProRule" id="PRU00703"/>
    </source>
</evidence>
<dbReference type="InterPro" id="IPR000644">
    <property type="entry name" value="CBS_dom"/>
</dbReference>
<dbReference type="Pfam" id="PF00571">
    <property type="entry name" value="CBS"/>
    <property type="match status" value="2"/>
</dbReference>
<name>A0ABW2IDH4_9BURK</name>
<gene>
    <name evidence="4" type="ORF">ACFQPC_12825</name>
</gene>
<reference evidence="5" key="1">
    <citation type="journal article" date="2019" name="Int. J. Syst. Evol. Microbiol.">
        <title>The Global Catalogue of Microorganisms (GCM) 10K type strain sequencing project: providing services to taxonomists for standard genome sequencing and annotation.</title>
        <authorList>
            <consortium name="The Broad Institute Genomics Platform"/>
            <consortium name="The Broad Institute Genome Sequencing Center for Infectious Disease"/>
            <person name="Wu L."/>
            <person name="Ma J."/>
        </authorList>
    </citation>
    <scope>NUCLEOTIDE SEQUENCE [LARGE SCALE GENOMIC DNA]</scope>
    <source>
        <strain evidence="5">KACC 12508</strain>
    </source>
</reference>
<dbReference type="InterPro" id="IPR044725">
    <property type="entry name" value="CBSX3_CBS_dom"/>
</dbReference>